<dbReference type="RefSeq" id="WP_389215311.1">
    <property type="nucleotide sequence ID" value="NZ_JBIACJ010000001.1"/>
</dbReference>
<name>A0ABW6JU39_9BACI</name>
<sequence length="219" mass="25576">MNKHKLSYLSWFIIIGLLFPSLVKAESDLSAADAVYQYLQSAFQAQVSLSEEYRSLQEINEILTPYFTEDYNKEFLDENLFLENGKYITYGSDFAFYFIPFFSYTEETRVVRSEENIYVYEFFPETDEGPVSYESHYEGIRLDKLEGEWKIASFLYNEIPEEVIQQSEKAPVAVPKESQMSFRQLDLVKSTMQIGLFLHPLETFYKYGSGLLAKQAESK</sequence>
<protein>
    <submittedName>
        <fullName evidence="1">DUF3993 domain-containing protein</fullName>
    </submittedName>
</protein>
<reference evidence="1 2" key="1">
    <citation type="submission" date="2024-08" db="EMBL/GenBank/DDBJ databases">
        <title>Two novel Cytobacillus novel species.</title>
        <authorList>
            <person name="Liu G."/>
        </authorList>
    </citation>
    <scope>NUCLEOTIDE SEQUENCE [LARGE SCALE GENOMIC DNA]</scope>
    <source>
        <strain evidence="1 2">FJAT-53684</strain>
    </source>
</reference>
<proteinExistence type="predicted"/>
<evidence type="ECO:0000313" key="2">
    <source>
        <dbReference type="Proteomes" id="UP001601058"/>
    </source>
</evidence>
<evidence type="ECO:0000313" key="1">
    <source>
        <dbReference type="EMBL" id="MFE8695367.1"/>
    </source>
</evidence>
<keyword evidence="2" id="KW-1185">Reference proteome</keyword>
<gene>
    <name evidence="1" type="ORF">ACFYKT_03225</name>
</gene>
<dbReference type="Pfam" id="PF13158">
    <property type="entry name" value="DUF3993"/>
    <property type="match status" value="1"/>
</dbReference>
<dbReference type="EMBL" id="JBIACJ010000001">
    <property type="protein sequence ID" value="MFE8695367.1"/>
    <property type="molecule type" value="Genomic_DNA"/>
</dbReference>
<accession>A0ABW6JU39</accession>
<organism evidence="1 2">
    <name type="scientific">Cytobacillus mangrovibacter</name>
    <dbReference type="NCBI Taxonomy" id="3299024"/>
    <lineage>
        <taxon>Bacteria</taxon>
        <taxon>Bacillati</taxon>
        <taxon>Bacillota</taxon>
        <taxon>Bacilli</taxon>
        <taxon>Bacillales</taxon>
        <taxon>Bacillaceae</taxon>
        <taxon>Cytobacillus</taxon>
    </lineage>
</organism>
<dbReference type="Proteomes" id="UP001601058">
    <property type="component" value="Unassembled WGS sequence"/>
</dbReference>
<comment type="caution">
    <text evidence="1">The sequence shown here is derived from an EMBL/GenBank/DDBJ whole genome shotgun (WGS) entry which is preliminary data.</text>
</comment>
<dbReference type="InterPro" id="IPR025056">
    <property type="entry name" value="DUF3993"/>
</dbReference>